<dbReference type="EMBL" id="CP017708">
    <property type="protein sequence ID" value="WAN69772.1"/>
    <property type="molecule type" value="Genomic_DNA"/>
</dbReference>
<reference evidence="1" key="1">
    <citation type="journal article" date="2017" name="Proc. Natl. Acad. Sci. U.S.A.">
        <title>Comparative genomics uncovers the prolific and distinctive metabolic potential of the cyanobacterial genus Moorea.</title>
        <authorList>
            <person name="Leao T."/>
            <person name="Castelao G."/>
            <person name="Korobeynikov A."/>
            <person name="Monroe E.A."/>
            <person name="Podell S."/>
            <person name="Glukhov E."/>
            <person name="Allen E.E."/>
            <person name="Gerwick W.H."/>
            <person name="Gerwick L."/>
        </authorList>
    </citation>
    <scope>NUCLEOTIDE SEQUENCE</scope>
    <source>
        <strain evidence="1">JHB</strain>
    </source>
</reference>
<dbReference type="Proteomes" id="UP000176944">
    <property type="component" value="Chromosome"/>
</dbReference>
<organism evidence="1">
    <name type="scientific">Moorena producens (strain JHB)</name>
    <dbReference type="NCBI Taxonomy" id="1454205"/>
    <lineage>
        <taxon>Bacteria</taxon>
        <taxon>Bacillati</taxon>
        <taxon>Cyanobacteriota</taxon>
        <taxon>Cyanophyceae</taxon>
        <taxon>Coleofasciculales</taxon>
        <taxon>Coleofasciculaceae</taxon>
        <taxon>Moorena</taxon>
    </lineage>
</organism>
<evidence type="ECO:0000313" key="1">
    <source>
        <dbReference type="EMBL" id="WAN69772.1"/>
    </source>
</evidence>
<accession>A0A9Q9SU94</accession>
<proteinExistence type="predicted"/>
<dbReference type="AlphaFoldDB" id="A0A9Q9SU94"/>
<gene>
    <name evidence="1" type="ORF">BJP36_37400</name>
</gene>
<name>A0A9Q9SU94_MOOP1</name>
<reference evidence="1" key="2">
    <citation type="submission" date="2022-10" db="EMBL/GenBank/DDBJ databases">
        <authorList>
            <person name="Ngo T.-E."/>
        </authorList>
    </citation>
    <scope>NUCLEOTIDE SEQUENCE</scope>
    <source>
        <strain evidence="1">JHB</strain>
    </source>
</reference>
<protein>
    <submittedName>
        <fullName evidence="1">Uncharacterized protein</fullName>
    </submittedName>
</protein>
<sequence length="156" mass="17335">MVILVEWASCPCHWNGDLAVEWASCPFQFPGRHPAHSTPIDRAGILPTLLLLIGRASCPLYSYSIFSDGHPAHFTPIHSFPDSRLPIPDSRFPIPDSRFPKITKPRKDITLQGFVIFYLVAGGGFEPPTFGLCVPTTTFVAWIFQFVVWTVPSPSP</sequence>